<organism evidence="2 3">
    <name type="scientific">Cloeon dipterum</name>
    <dbReference type="NCBI Taxonomy" id="197152"/>
    <lineage>
        <taxon>Eukaryota</taxon>
        <taxon>Metazoa</taxon>
        <taxon>Ecdysozoa</taxon>
        <taxon>Arthropoda</taxon>
        <taxon>Hexapoda</taxon>
        <taxon>Insecta</taxon>
        <taxon>Pterygota</taxon>
        <taxon>Palaeoptera</taxon>
        <taxon>Ephemeroptera</taxon>
        <taxon>Pisciforma</taxon>
        <taxon>Baetidae</taxon>
        <taxon>Cloeon</taxon>
    </lineage>
</organism>
<dbReference type="AlphaFoldDB" id="A0A8S1C4T8"/>
<feature type="repeat" description="WD" evidence="1">
    <location>
        <begin position="176"/>
        <end position="217"/>
    </location>
</feature>
<reference evidence="2 3" key="1">
    <citation type="submission" date="2020-04" db="EMBL/GenBank/DDBJ databases">
        <authorList>
            <person name="Alioto T."/>
            <person name="Alioto T."/>
            <person name="Gomez Garrido J."/>
        </authorList>
    </citation>
    <scope>NUCLEOTIDE SEQUENCE [LARGE SCALE GENOMIC DNA]</scope>
</reference>
<gene>
    <name evidence="2" type="ORF">CLODIP_2_CD06626</name>
</gene>
<proteinExistence type="predicted"/>
<dbReference type="InterPro" id="IPR037626">
    <property type="entry name" value="NUP37"/>
</dbReference>
<dbReference type="PROSITE" id="PS50082">
    <property type="entry name" value="WD_REPEATS_2"/>
    <property type="match status" value="1"/>
</dbReference>
<protein>
    <recommendedName>
        <fullName evidence="4">Nucleoporin Nup37</fullName>
    </recommendedName>
</protein>
<dbReference type="PROSITE" id="PS50294">
    <property type="entry name" value="WD_REPEATS_REGION"/>
    <property type="match status" value="1"/>
</dbReference>
<keyword evidence="3" id="KW-1185">Reference proteome</keyword>
<accession>A0A8S1C4T8</accession>
<evidence type="ECO:0000313" key="2">
    <source>
        <dbReference type="EMBL" id="CAB3365942.1"/>
    </source>
</evidence>
<evidence type="ECO:0000256" key="1">
    <source>
        <dbReference type="PROSITE-ProRule" id="PRU00221"/>
    </source>
</evidence>
<dbReference type="PANTHER" id="PTHR22806">
    <property type="entry name" value="NUCLEOPORIN NUP37 P37 -RELATED"/>
    <property type="match status" value="1"/>
</dbReference>
<dbReference type="OrthoDB" id="340259at2759"/>
<dbReference type="InterPro" id="IPR036322">
    <property type="entry name" value="WD40_repeat_dom_sf"/>
</dbReference>
<dbReference type="EMBL" id="CADEPI010000022">
    <property type="protein sequence ID" value="CAB3365942.1"/>
    <property type="molecule type" value="Genomic_DNA"/>
</dbReference>
<dbReference type="Pfam" id="PF00400">
    <property type="entry name" value="WD40"/>
    <property type="match status" value="1"/>
</dbReference>
<dbReference type="InterPro" id="IPR015943">
    <property type="entry name" value="WD40/YVTN_repeat-like_dom_sf"/>
</dbReference>
<dbReference type="SUPFAM" id="SSF50978">
    <property type="entry name" value="WD40 repeat-like"/>
    <property type="match status" value="1"/>
</dbReference>
<comment type="caution">
    <text evidence="2">The sequence shown here is derived from an EMBL/GenBank/DDBJ whole genome shotgun (WGS) entry which is preliminary data.</text>
</comment>
<sequence>MSLLFRSARMRILPANHFAVAYYLCRMHSNGENGIKFDFPSQVFVVEFSPFAWSKDLVCIGTENSIILGAVLFPEDHSWEESADSGKVQLYTQLSDSGRVLETRDVSFIELKTLQQKQRPQAAAWSPDTTLRGLPRLLHFAVALSASTVQNVNIKTDNIIKVYKTDLGESTSVVDLEGHQDYINAVAFEPEGSLLASASDDLTCRVWTARDASDYRTLECKFHLNSPGMAVCWHTEETGKLLVAEKSGLMQLFNVQTQQPLISLDSGSKPLMSAHWAPSNNTLIAALAAGELTVWDIQRPSQPIEVRPVHPQGGRWVKFSNNCDMVIATLGRPGHQLKVHNITAKLPKLSLPLPIAYGLSWHYHLPYVALGCDHQLMMWKIATK</sequence>
<evidence type="ECO:0008006" key="4">
    <source>
        <dbReference type="Google" id="ProtNLM"/>
    </source>
</evidence>
<dbReference type="Gene3D" id="2.130.10.10">
    <property type="entry name" value="YVTN repeat-like/Quinoprotein amine dehydrogenase"/>
    <property type="match status" value="1"/>
</dbReference>
<dbReference type="InterPro" id="IPR001680">
    <property type="entry name" value="WD40_rpt"/>
</dbReference>
<dbReference type="SMART" id="SM00320">
    <property type="entry name" value="WD40"/>
    <property type="match status" value="3"/>
</dbReference>
<dbReference type="GO" id="GO:0031080">
    <property type="term" value="C:nuclear pore outer ring"/>
    <property type="evidence" value="ECO:0007669"/>
    <property type="project" value="InterPro"/>
</dbReference>
<dbReference type="Proteomes" id="UP000494165">
    <property type="component" value="Unassembled WGS sequence"/>
</dbReference>
<keyword evidence="1" id="KW-0853">WD repeat</keyword>
<name>A0A8S1C4T8_9INSE</name>
<evidence type="ECO:0000313" key="3">
    <source>
        <dbReference type="Proteomes" id="UP000494165"/>
    </source>
</evidence>
<dbReference type="PANTHER" id="PTHR22806:SF0">
    <property type="entry name" value="NUCLEOPORIN NUP37"/>
    <property type="match status" value="1"/>
</dbReference>